<comment type="caution">
    <text evidence="4">The sequence shown here is derived from an EMBL/GenBank/DDBJ whole genome shotgun (WGS) entry which is preliminary data.</text>
</comment>
<dbReference type="InterPro" id="IPR031981">
    <property type="entry name" value="MIEAP_C"/>
</dbReference>
<evidence type="ECO:0000256" key="2">
    <source>
        <dbReference type="SAM" id="MobiDB-lite"/>
    </source>
</evidence>
<feature type="compositionally biased region" description="Basic and acidic residues" evidence="2">
    <location>
        <begin position="253"/>
        <end position="290"/>
    </location>
</feature>
<evidence type="ECO:0000256" key="1">
    <source>
        <dbReference type="SAM" id="Coils"/>
    </source>
</evidence>
<evidence type="ECO:0000313" key="5">
    <source>
        <dbReference type="Proteomes" id="UP001634394"/>
    </source>
</evidence>
<dbReference type="EMBL" id="JBJQND010000004">
    <property type="protein sequence ID" value="KAL3879556.1"/>
    <property type="molecule type" value="Genomic_DNA"/>
</dbReference>
<name>A0ABD3X1H2_SINWO</name>
<dbReference type="AlphaFoldDB" id="A0ABD3X1H2"/>
<dbReference type="Proteomes" id="UP001634394">
    <property type="component" value="Unassembled WGS sequence"/>
</dbReference>
<feature type="compositionally biased region" description="Basic and acidic residues" evidence="2">
    <location>
        <begin position="50"/>
        <end position="62"/>
    </location>
</feature>
<feature type="region of interest" description="Disordered" evidence="2">
    <location>
        <begin position="16"/>
        <end position="62"/>
    </location>
</feature>
<accession>A0ABD3X1H2</accession>
<keyword evidence="1" id="KW-0175">Coiled coil</keyword>
<feature type="compositionally biased region" description="Basic and acidic residues" evidence="2">
    <location>
        <begin position="33"/>
        <end position="42"/>
    </location>
</feature>
<feature type="domain" description="Mitochondria-eating protein C-terminal" evidence="3">
    <location>
        <begin position="350"/>
        <end position="553"/>
    </location>
</feature>
<protein>
    <recommendedName>
        <fullName evidence="3">Mitochondria-eating protein C-terminal domain-containing protein</fullName>
    </recommendedName>
</protein>
<gene>
    <name evidence="4" type="ORF">ACJMK2_031850</name>
</gene>
<sequence length="568" mass="66087">MRHVIDTVISLSFRLTSKGQEEQNKDGKKKPQKTMEEKRRNDVSNTTNNSDEKHATDLTNDRNKLHEYERKVGCLEADVIKLREEKNKLLNRNDEVSYTTGTNKSQAKDSANNRKKINEYEKIVESLEVDIIKLTQERDKLLKRNHEVSYTTKTNENHATDSANDREKIHEYERKIERLEADIIKLTQEKSQLLNGRDEVSYKTNSAEIHATDLTKDRNKYDEYKTKVESLEADVMKLRMENETLLKRLTSKGPEEQNEDGKKKPPKTMEKKRRNDVSNKTNNSDEKHATDLTNDGNKLHEYERKVGCLEADVIKLREEKNKLLNRLSEIGAIKLTGNNHKVTDLSDEDRPEKVAEQFSELYDTEWTDAYENLTKIQCKQADWSVKQLLDVLKETYIMCVSSTQEKMKDLKKAISNFLGLTEREATDFDLMETRKRIQEHRKKMLQRNISNIGKEVRAQLKTKLDKEIYECLSDYIEKCVIICWNMCTKEPPMYLDFGDCKQAAHAGDEKAVNMPFDKLKFVTYTKSGDYVDYIVWPAVYIYEGGPLMKKGVAQGSKLITNTMDVMEN</sequence>
<dbReference type="Pfam" id="PF16026">
    <property type="entry name" value="MIEAP"/>
    <property type="match status" value="1"/>
</dbReference>
<reference evidence="4 5" key="1">
    <citation type="submission" date="2024-11" db="EMBL/GenBank/DDBJ databases">
        <title>Chromosome-level genome assembly of the freshwater bivalve Anodonta woodiana.</title>
        <authorList>
            <person name="Chen X."/>
        </authorList>
    </citation>
    <scope>NUCLEOTIDE SEQUENCE [LARGE SCALE GENOMIC DNA]</scope>
    <source>
        <strain evidence="4">MN2024</strain>
        <tissue evidence="4">Gills</tissue>
    </source>
</reference>
<organism evidence="4 5">
    <name type="scientific">Sinanodonta woodiana</name>
    <name type="common">Chinese pond mussel</name>
    <name type="synonym">Anodonta woodiana</name>
    <dbReference type="NCBI Taxonomy" id="1069815"/>
    <lineage>
        <taxon>Eukaryota</taxon>
        <taxon>Metazoa</taxon>
        <taxon>Spiralia</taxon>
        <taxon>Lophotrochozoa</taxon>
        <taxon>Mollusca</taxon>
        <taxon>Bivalvia</taxon>
        <taxon>Autobranchia</taxon>
        <taxon>Heteroconchia</taxon>
        <taxon>Palaeoheterodonta</taxon>
        <taxon>Unionida</taxon>
        <taxon>Unionoidea</taxon>
        <taxon>Unionidae</taxon>
        <taxon>Unioninae</taxon>
        <taxon>Sinanodonta</taxon>
    </lineage>
</organism>
<evidence type="ECO:0000313" key="4">
    <source>
        <dbReference type="EMBL" id="KAL3879556.1"/>
    </source>
</evidence>
<evidence type="ECO:0000259" key="3">
    <source>
        <dbReference type="Pfam" id="PF16026"/>
    </source>
</evidence>
<keyword evidence="5" id="KW-1185">Reference proteome</keyword>
<proteinExistence type="predicted"/>
<feature type="region of interest" description="Disordered" evidence="2">
    <location>
        <begin position="247"/>
        <end position="296"/>
    </location>
</feature>
<feature type="coiled-coil region" evidence="1">
    <location>
        <begin position="299"/>
        <end position="326"/>
    </location>
</feature>